<sequence>MDLISKPASWSTLPPELQERILHSVGYRKSQLKAASIAFGKIWSRYCQKRLFAKLRLTVVQESAGYLNELRQFLDSRPDLMASVKDLVIGCYSQGACIWEREDFFRYLKNLLKIWRLGVLEIQHFYEATASLEHLLVVMLSRAMDRGLTKLIFDRCRMTEQTEQGNTLDWATINRENGLTIDRLELESCSADLVDVVAYVMGEGAAHKITIIDDGEEGFDYKYLFGAVQVRHLFWKGNCSTAYNSEMENRVVEMLYALRLESNKLTSLHLHITFQDIDTVLIIKMDTRGFWSITETRAMRRGEKRNKAIQKLIPDNDKRCFLERMDTLQKFLKEDYGSLERLLTRMLPEQVSIVPQSDTAD</sequence>
<evidence type="ECO:0000313" key="2">
    <source>
        <dbReference type="Proteomes" id="UP001498398"/>
    </source>
</evidence>
<keyword evidence="2" id="KW-1185">Reference proteome</keyword>
<dbReference type="Proteomes" id="UP001498398">
    <property type="component" value="Unassembled WGS sequence"/>
</dbReference>
<evidence type="ECO:0000313" key="1">
    <source>
        <dbReference type="EMBL" id="KAK7436556.1"/>
    </source>
</evidence>
<name>A0ABR1IMF8_9AGAR</name>
<comment type="caution">
    <text evidence="1">The sequence shown here is derived from an EMBL/GenBank/DDBJ whole genome shotgun (WGS) entry which is preliminary data.</text>
</comment>
<proteinExistence type="predicted"/>
<gene>
    <name evidence="1" type="ORF">VKT23_019110</name>
</gene>
<evidence type="ECO:0008006" key="3">
    <source>
        <dbReference type="Google" id="ProtNLM"/>
    </source>
</evidence>
<organism evidence="1 2">
    <name type="scientific">Marasmiellus scandens</name>
    <dbReference type="NCBI Taxonomy" id="2682957"/>
    <lineage>
        <taxon>Eukaryota</taxon>
        <taxon>Fungi</taxon>
        <taxon>Dikarya</taxon>
        <taxon>Basidiomycota</taxon>
        <taxon>Agaricomycotina</taxon>
        <taxon>Agaricomycetes</taxon>
        <taxon>Agaricomycetidae</taxon>
        <taxon>Agaricales</taxon>
        <taxon>Marasmiineae</taxon>
        <taxon>Omphalotaceae</taxon>
        <taxon>Marasmiellus</taxon>
    </lineage>
</organism>
<protein>
    <recommendedName>
        <fullName evidence="3">F-box domain-containing protein</fullName>
    </recommendedName>
</protein>
<reference evidence="1 2" key="1">
    <citation type="submission" date="2024-01" db="EMBL/GenBank/DDBJ databases">
        <title>A draft genome for the cacao thread blight pathogen Marasmiellus scandens.</title>
        <authorList>
            <person name="Baruah I.K."/>
            <person name="Leung J."/>
            <person name="Bukari Y."/>
            <person name="Amoako-Attah I."/>
            <person name="Meinhardt L.W."/>
            <person name="Bailey B.A."/>
            <person name="Cohen S.P."/>
        </authorList>
    </citation>
    <scope>NUCLEOTIDE SEQUENCE [LARGE SCALE GENOMIC DNA]</scope>
    <source>
        <strain evidence="1 2">GH-19</strain>
    </source>
</reference>
<dbReference type="EMBL" id="JBANRG010000093">
    <property type="protein sequence ID" value="KAK7436556.1"/>
    <property type="molecule type" value="Genomic_DNA"/>
</dbReference>
<accession>A0ABR1IMF8</accession>